<dbReference type="RefSeq" id="WP_016418863.1">
    <property type="nucleotide sequence ID" value="NZ_AUAB01000017.1"/>
</dbReference>
<proteinExistence type="predicted"/>
<dbReference type="eggNOG" id="ENOG5032RVU">
    <property type="taxonomic scope" value="Bacteria"/>
</dbReference>
<keyword evidence="2" id="KW-1185">Reference proteome</keyword>
<evidence type="ECO:0000313" key="2">
    <source>
        <dbReference type="Proteomes" id="UP000014463"/>
    </source>
</evidence>
<comment type="caution">
    <text evidence="1">The sequence shown here is derived from an EMBL/GenBank/DDBJ whole genome shotgun (WGS) entry which is preliminary data.</text>
</comment>
<dbReference type="Proteomes" id="UP000014463">
    <property type="component" value="Unassembled WGS sequence"/>
</dbReference>
<accession>S2L6G8</accession>
<dbReference type="PATRIC" id="fig|1121939.11.peg.4363"/>
<dbReference type="GO" id="GO:0004519">
    <property type="term" value="F:endonuclease activity"/>
    <property type="evidence" value="ECO:0007669"/>
    <property type="project" value="InterPro"/>
</dbReference>
<dbReference type="NCBIfam" id="TIGR02563">
    <property type="entry name" value="cas_Csy4"/>
    <property type="match status" value="1"/>
</dbReference>
<protein>
    <recommendedName>
        <fullName evidence="3">CRISPR-associated protein Csy4</fullName>
    </recommendedName>
</protein>
<dbReference type="Gene3D" id="3.30.70.2540">
    <property type="entry name" value="CRISPR-associated endoribonuclease Cas6/Csy4"/>
    <property type="match status" value="1"/>
</dbReference>
<sequence>MNYYIDIRLRPDPEFPATILMGALYGKLHRALVALGADDIGVSFPEHGLRPRTLGNVLRLHGSAAALDRLMAQHWLTGMRDHIVMTDISEVPANVHHRAVRRRQFKTNAERLRRRRARRHGETLEQARESIPDSVERKVNLPFARIRSQSTGETFSLFIEHEEIQAEPVDGAFNRYGLSAGATVPWF</sequence>
<dbReference type="Pfam" id="PF09618">
    <property type="entry name" value="Cas_Csy4"/>
    <property type="match status" value="1"/>
</dbReference>
<dbReference type="STRING" id="1121939.L861_07385"/>
<dbReference type="CDD" id="cd09739">
    <property type="entry name" value="Cas6_I-F"/>
    <property type="match status" value="1"/>
</dbReference>
<dbReference type="OrthoDB" id="259831at2"/>
<dbReference type="GO" id="GO:0043571">
    <property type="term" value="P:maintenance of CRISPR repeat elements"/>
    <property type="evidence" value="ECO:0007669"/>
    <property type="project" value="InterPro"/>
</dbReference>
<evidence type="ECO:0000313" key="1">
    <source>
        <dbReference type="EMBL" id="EPC00311.1"/>
    </source>
</evidence>
<gene>
    <name evidence="1" type="ORF">L861_07385</name>
</gene>
<dbReference type="InterPro" id="IPR013396">
    <property type="entry name" value="CRISPR-assoc_prot_Csy4"/>
</dbReference>
<dbReference type="AlphaFoldDB" id="S2L6G8"/>
<name>S2L6G8_LITA3</name>
<evidence type="ECO:0008006" key="3">
    <source>
        <dbReference type="Google" id="ProtNLM"/>
    </source>
</evidence>
<organism evidence="1 2">
    <name type="scientific">Litchfieldella anticariensis (strain DSM 16096 / CECT 5854 / CIP 108499 / LMG 22089 / FP35)</name>
    <name type="common">Halomonas anticariensis</name>
    <dbReference type="NCBI Taxonomy" id="1121939"/>
    <lineage>
        <taxon>Bacteria</taxon>
        <taxon>Pseudomonadati</taxon>
        <taxon>Pseudomonadota</taxon>
        <taxon>Gammaproteobacteria</taxon>
        <taxon>Oceanospirillales</taxon>
        <taxon>Halomonadaceae</taxon>
        <taxon>Litchfieldella</taxon>
    </lineage>
</organism>
<dbReference type="InterPro" id="IPR042564">
    <property type="entry name" value="CRISPR-Cas6/Csy4_sf"/>
</dbReference>
<dbReference type="EMBL" id="ASTJ01000042">
    <property type="protein sequence ID" value="EPC00311.1"/>
    <property type="molecule type" value="Genomic_DNA"/>
</dbReference>
<reference evidence="1 2" key="1">
    <citation type="journal article" date="2013" name="Genome Announc.">
        <title>Draft genome sequence of the moderately halophilic gammaproteobacterium Halomonas anticariensis FP35.</title>
        <authorList>
            <person name="Tahrioui A."/>
            <person name="Quesada E."/>
            <person name="Llamas I."/>
        </authorList>
    </citation>
    <scope>NUCLEOTIDE SEQUENCE [LARGE SCALE GENOMIC DNA]</scope>
    <source>
        <strain evidence="2">DSM 16096 / CECT 5854 / LMG 22089 / FP35</strain>
    </source>
</reference>